<feature type="chain" id="PRO_5044341590" description="Prolyl 4-hydroxylase alpha subunit domain-containing protein" evidence="5">
    <location>
        <begin position="18"/>
        <end position="341"/>
    </location>
</feature>
<dbReference type="InterPro" id="IPR006620">
    <property type="entry name" value="Pro_4_hyd_alph"/>
</dbReference>
<dbReference type="InterPro" id="IPR011990">
    <property type="entry name" value="TPR-like_helical_dom_sf"/>
</dbReference>
<dbReference type="GO" id="GO:0031418">
    <property type="term" value="F:L-ascorbic acid binding"/>
    <property type="evidence" value="ECO:0007669"/>
    <property type="project" value="InterPro"/>
</dbReference>
<dbReference type="PANTHER" id="PTHR44809">
    <property type="match status" value="1"/>
</dbReference>
<keyword evidence="4" id="KW-0802">TPR repeat</keyword>
<organism evidence="7 8">
    <name type="scientific">Prymnesium parvum</name>
    <name type="common">Toxic golden alga</name>
    <dbReference type="NCBI Taxonomy" id="97485"/>
    <lineage>
        <taxon>Eukaryota</taxon>
        <taxon>Haptista</taxon>
        <taxon>Haptophyta</taxon>
        <taxon>Prymnesiophyceae</taxon>
        <taxon>Prymnesiales</taxon>
        <taxon>Prymnesiaceae</taxon>
        <taxon>Prymnesium</taxon>
    </lineage>
</organism>
<dbReference type="AlphaFoldDB" id="A0AB34IK16"/>
<comment type="cofactor">
    <cofactor evidence="1">
        <name>L-ascorbate</name>
        <dbReference type="ChEBI" id="CHEBI:38290"/>
    </cofactor>
</comment>
<feature type="signal peptide" evidence="5">
    <location>
        <begin position="1"/>
        <end position="17"/>
    </location>
</feature>
<keyword evidence="3" id="KW-0560">Oxidoreductase</keyword>
<dbReference type="EMBL" id="JBGBPQ010000025">
    <property type="protein sequence ID" value="KAL1499457.1"/>
    <property type="molecule type" value="Genomic_DNA"/>
</dbReference>
<dbReference type="SUPFAM" id="SSF48452">
    <property type="entry name" value="TPR-like"/>
    <property type="match status" value="1"/>
</dbReference>
<dbReference type="GO" id="GO:0005506">
    <property type="term" value="F:iron ion binding"/>
    <property type="evidence" value="ECO:0007669"/>
    <property type="project" value="InterPro"/>
</dbReference>
<protein>
    <recommendedName>
        <fullName evidence="6">Prolyl 4-hydroxylase alpha subunit domain-containing protein</fullName>
    </recommendedName>
</protein>
<dbReference type="Proteomes" id="UP001515480">
    <property type="component" value="Unassembled WGS sequence"/>
</dbReference>
<dbReference type="Pfam" id="PF13432">
    <property type="entry name" value="TPR_16"/>
    <property type="match status" value="1"/>
</dbReference>
<evidence type="ECO:0000313" key="7">
    <source>
        <dbReference type="EMBL" id="KAL1499457.1"/>
    </source>
</evidence>
<proteinExistence type="predicted"/>
<name>A0AB34IK16_PRYPA</name>
<keyword evidence="8" id="KW-1185">Reference proteome</keyword>
<gene>
    <name evidence="7" type="ORF">AB1Y20_011661</name>
</gene>
<dbReference type="PROSITE" id="PS50005">
    <property type="entry name" value="TPR"/>
    <property type="match status" value="2"/>
</dbReference>
<dbReference type="PANTHER" id="PTHR44809:SF1">
    <property type="entry name" value="PROTEIN O-MANNOSYL-TRANSFERASE TMTC1"/>
    <property type="match status" value="1"/>
</dbReference>
<dbReference type="Gene3D" id="2.60.120.620">
    <property type="entry name" value="q2cbj1_9rhob like domain"/>
    <property type="match status" value="1"/>
</dbReference>
<evidence type="ECO:0000256" key="1">
    <source>
        <dbReference type="ARBA" id="ARBA00001961"/>
    </source>
</evidence>
<evidence type="ECO:0000256" key="2">
    <source>
        <dbReference type="ARBA" id="ARBA00022964"/>
    </source>
</evidence>
<reference evidence="7 8" key="1">
    <citation type="journal article" date="2024" name="Science">
        <title>Giant polyketide synthase enzymes in the biosynthesis of giant marine polyether toxins.</title>
        <authorList>
            <person name="Fallon T.R."/>
            <person name="Shende V.V."/>
            <person name="Wierzbicki I.H."/>
            <person name="Pendleton A.L."/>
            <person name="Watervoot N.F."/>
            <person name="Auber R.P."/>
            <person name="Gonzalez D.J."/>
            <person name="Wisecaver J.H."/>
            <person name="Moore B.S."/>
        </authorList>
    </citation>
    <scope>NUCLEOTIDE SEQUENCE [LARGE SCALE GENOMIC DNA]</scope>
    <source>
        <strain evidence="7 8">12B1</strain>
    </source>
</reference>
<keyword evidence="5" id="KW-0732">Signal</keyword>
<sequence>MSSVALVVAIHAIPTCASVGVAAAHAMRGVALASAHRHAEAVDALELSLAIRPEHAPTHVNLGLVWEQVGLPAAALNSYAEAIRISPRMASAYERFGGLLAQELGQIALAEEALQTSIRLEPTRADGWKGLGKLLHSAGSLDRAGDALKMALALAPSEHSIQHNLATVLRAQPGLAMHVDDSEISFNLLLANPRDFAGGGTFFEAAHSTVRPKQGGMLTHFGLLRHAGTPVSQALTQLSQPYALMPDARGYPFVEIGDDHAGSVEEEGVQENLCGVGVTWRSLKPLDLGGSRLLWFQQRFSSAFCRSDVTPNSEDLGNILLSLVFWACGRLDGGSTCMDGA</sequence>
<comment type="caution">
    <text evidence="7">The sequence shown here is derived from an EMBL/GenBank/DDBJ whole genome shotgun (WGS) entry which is preliminary data.</text>
</comment>
<accession>A0AB34IK16</accession>
<dbReference type="GO" id="GO:0016705">
    <property type="term" value="F:oxidoreductase activity, acting on paired donors, with incorporation or reduction of molecular oxygen"/>
    <property type="evidence" value="ECO:0007669"/>
    <property type="project" value="InterPro"/>
</dbReference>
<dbReference type="InterPro" id="IPR019734">
    <property type="entry name" value="TPR_rpt"/>
</dbReference>
<keyword evidence="2" id="KW-0223">Dioxygenase</keyword>
<evidence type="ECO:0000313" key="8">
    <source>
        <dbReference type="Proteomes" id="UP001515480"/>
    </source>
</evidence>
<evidence type="ECO:0000259" key="6">
    <source>
        <dbReference type="SMART" id="SM00702"/>
    </source>
</evidence>
<dbReference type="Gene3D" id="1.25.40.10">
    <property type="entry name" value="Tetratricopeptide repeat domain"/>
    <property type="match status" value="2"/>
</dbReference>
<evidence type="ECO:0000256" key="5">
    <source>
        <dbReference type="SAM" id="SignalP"/>
    </source>
</evidence>
<dbReference type="GO" id="GO:0051213">
    <property type="term" value="F:dioxygenase activity"/>
    <property type="evidence" value="ECO:0007669"/>
    <property type="project" value="UniProtKB-KW"/>
</dbReference>
<evidence type="ECO:0000256" key="3">
    <source>
        <dbReference type="ARBA" id="ARBA00023002"/>
    </source>
</evidence>
<dbReference type="SMART" id="SM00702">
    <property type="entry name" value="P4Hc"/>
    <property type="match status" value="1"/>
</dbReference>
<evidence type="ECO:0000256" key="4">
    <source>
        <dbReference type="PROSITE-ProRule" id="PRU00339"/>
    </source>
</evidence>
<dbReference type="InterPro" id="IPR052943">
    <property type="entry name" value="TMTC_O-mannosyl-trnsfr"/>
</dbReference>
<feature type="domain" description="Prolyl 4-hydroxylase alpha subunit" evidence="6">
    <location>
        <begin position="87"/>
        <end position="240"/>
    </location>
</feature>
<dbReference type="SMART" id="SM00028">
    <property type="entry name" value="TPR"/>
    <property type="match status" value="4"/>
</dbReference>
<feature type="repeat" description="TPR" evidence="4">
    <location>
        <begin position="125"/>
        <end position="158"/>
    </location>
</feature>
<feature type="repeat" description="TPR" evidence="4">
    <location>
        <begin position="56"/>
        <end position="89"/>
    </location>
</feature>